<dbReference type="Pfam" id="PF04738">
    <property type="entry name" value="Lant_dehydr_N"/>
    <property type="match status" value="1"/>
</dbReference>
<dbReference type="InterPro" id="IPR023809">
    <property type="entry name" value="Thiopep_bacteriocin_synth_dom"/>
</dbReference>
<name>A0ABU0U905_9SPHI</name>
<evidence type="ECO:0000313" key="3">
    <source>
        <dbReference type="EMBL" id="MDQ1150941.1"/>
    </source>
</evidence>
<evidence type="ECO:0000259" key="2">
    <source>
        <dbReference type="Pfam" id="PF14028"/>
    </source>
</evidence>
<protein>
    <submittedName>
        <fullName evidence="3">Thiopeptide-type bacteriocin biosynthesis protein</fullName>
    </submittedName>
</protein>
<dbReference type="Proteomes" id="UP001244640">
    <property type="component" value="Unassembled WGS sequence"/>
</dbReference>
<feature type="domain" description="Thiopeptide-type bacteriocin biosynthesis" evidence="2">
    <location>
        <begin position="754"/>
        <end position="1012"/>
    </location>
</feature>
<sequence>MSLFQLSDYFLLRTPLLPTTVAVDLLRIKEADVMEEKLRHLFQGERLKEALFLASPTFSVEVEKWIEYKKESNPKTITSLLKYAIRMSTRSTPFGLFAGVSLGNVIASEKKVSLIRGNIHKTVLKLHASILTGIIAQVSKDKRIYSQLYYRINPTLYVDGKYYKYYQKVTNGKKGQNILKRIRLTPVLHRVVDYFESNERTAHYQSLTDLLQRFGASTAHATLFVNNLISLGIISSELQPNVIGRGYLYSLIKTLERVDKEKYYLNALSTIQTLLHSSQSAVNIENDIVKLLQPIIPDLDRTHLLQGDLLIEMEDNKLPNTALNHLRDQFQELLPLCTQAKLADFDRFRTAFSDKYEDRMIPLTTALDPDTGIGYGRQEGVYNVTDEILGEVKNIAATGEKKYEDHHYQDLVIKKFVESAKSHFTEIQLTREDLDHIAKQRKQTPNAIPSSFYAIGNLLRSSREKNLCFNLGTIGGSSSGNLISRFAHLDEKLNKKLKESANREQQRFPNAILAEICHYPDNNAANIISRPALRRASICLTATIDKEQEQIDVSDLYLFVKNNRLVLWSKKCNKMVIPRLTTAHNFGQGMNIYKFLADFQFQNNRLDLSWNWGIMKEQPRLPRISYKNIILSRAQWRIQKLAKYPSDPHDFVKNMQTALDIPTMVVISSGDNELLINLNNPFCAEILLDHICKRETILVEYLLNDYSSIASDKDQNVFANEIIIPIEAQHKTFTDESAPQENNLKRCFPLGTEWLYAKIYCGLHFEDTLLKDLFPSLIAAINRQKAIKKWFFIRYNDPAPHIRFRVELSDPNHCSFVVSTINNLLEQFVQEGQISSISFDTYKREIERYTPLCMELSEELFFRQSEIILMTMQQSSSINDRWLLAFQHMESLFEAAGFTMIERKDFCIRMNTLYQQEFDNNKDLRVHLNNKFKDRKDWFAKPLDKLGETNERLSAVQYSIFATLRKHTAQEEFRSTRTSLLSSYIHMFINRLFMSDQRLHELAVYHFMVCYYKMQIGKQKERMNPIKETFI</sequence>
<comment type="caution">
    <text evidence="3">The sequence shown here is derived from an EMBL/GenBank/DDBJ whole genome shotgun (WGS) entry which is preliminary data.</text>
</comment>
<dbReference type="InterPro" id="IPR006827">
    <property type="entry name" value="Lant_deHydtase_N"/>
</dbReference>
<dbReference type="NCBIfam" id="TIGR03891">
    <property type="entry name" value="thiopep_ocin"/>
    <property type="match status" value="1"/>
</dbReference>
<gene>
    <name evidence="3" type="ORF">QE382_002925</name>
</gene>
<accession>A0ABU0U905</accession>
<evidence type="ECO:0000313" key="4">
    <source>
        <dbReference type="Proteomes" id="UP001244640"/>
    </source>
</evidence>
<dbReference type="EMBL" id="JAUTBA010000001">
    <property type="protein sequence ID" value="MDQ1150941.1"/>
    <property type="molecule type" value="Genomic_DNA"/>
</dbReference>
<organism evidence="3 4">
    <name type="scientific">Sphingobacterium zeae</name>
    <dbReference type="NCBI Taxonomy" id="1776859"/>
    <lineage>
        <taxon>Bacteria</taxon>
        <taxon>Pseudomonadati</taxon>
        <taxon>Bacteroidota</taxon>
        <taxon>Sphingobacteriia</taxon>
        <taxon>Sphingobacteriales</taxon>
        <taxon>Sphingobacteriaceae</taxon>
        <taxon>Sphingobacterium</taxon>
    </lineage>
</organism>
<dbReference type="RefSeq" id="WP_307186500.1">
    <property type="nucleotide sequence ID" value="NZ_JAUTBA010000001.1"/>
</dbReference>
<dbReference type="Pfam" id="PF14028">
    <property type="entry name" value="Lant_dehydr_C"/>
    <property type="match status" value="1"/>
</dbReference>
<reference evidence="3 4" key="1">
    <citation type="submission" date="2023-07" db="EMBL/GenBank/DDBJ databases">
        <title>Functional and genomic diversity of the sorghum phyllosphere microbiome.</title>
        <authorList>
            <person name="Shade A."/>
        </authorList>
    </citation>
    <scope>NUCLEOTIDE SEQUENCE [LARGE SCALE GENOMIC DNA]</scope>
    <source>
        <strain evidence="3 4">SORGH_AS_0892</strain>
    </source>
</reference>
<keyword evidence="4" id="KW-1185">Reference proteome</keyword>
<feature type="domain" description="Lantibiotic dehydratase N-terminal" evidence="1">
    <location>
        <begin position="45"/>
        <end position="687"/>
    </location>
</feature>
<evidence type="ECO:0000259" key="1">
    <source>
        <dbReference type="Pfam" id="PF04738"/>
    </source>
</evidence>
<proteinExistence type="predicted"/>